<dbReference type="EC" id="1.1.5.-" evidence="3"/>
<evidence type="ECO:0000256" key="1">
    <source>
        <dbReference type="SAM" id="SignalP"/>
    </source>
</evidence>
<reference evidence="3 4" key="1">
    <citation type="submission" date="2023-08" db="EMBL/GenBank/DDBJ databases">
        <authorList>
            <person name="Joshi A."/>
            <person name="Thite S."/>
        </authorList>
    </citation>
    <scope>NUCLEOTIDE SEQUENCE [LARGE SCALE GENOMIC DNA]</scope>
    <source>
        <strain evidence="3 4">AC40</strain>
    </source>
</reference>
<dbReference type="PANTHER" id="PTHR19328">
    <property type="entry name" value="HEDGEHOG-INTERACTING PROTEIN"/>
    <property type="match status" value="1"/>
</dbReference>
<dbReference type="SUPFAM" id="SSF50952">
    <property type="entry name" value="Soluble quinoprotein glucose dehydrogenase"/>
    <property type="match status" value="1"/>
</dbReference>
<feature type="signal peptide" evidence="1">
    <location>
        <begin position="1"/>
        <end position="22"/>
    </location>
</feature>
<name>A0ABT9H064_9GAMM</name>
<organism evidence="3 4">
    <name type="scientific">Alkalimonas collagenimarina</name>
    <dbReference type="NCBI Taxonomy" id="400390"/>
    <lineage>
        <taxon>Bacteria</taxon>
        <taxon>Pseudomonadati</taxon>
        <taxon>Pseudomonadota</taxon>
        <taxon>Gammaproteobacteria</taxon>
        <taxon>Alkalimonas</taxon>
    </lineage>
</organism>
<dbReference type="InterPro" id="IPR011042">
    <property type="entry name" value="6-blade_b-propeller_TolB-like"/>
</dbReference>
<dbReference type="Proteomes" id="UP001231616">
    <property type="component" value="Unassembled WGS sequence"/>
</dbReference>
<dbReference type="GO" id="GO:0016491">
    <property type="term" value="F:oxidoreductase activity"/>
    <property type="evidence" value="ECO:0007669"/>
    <property type="project" value="UniProtKB-KW"/>
</dbReference>
<keyword evidence="3" id="KW-0560">Oxidoreductase</keyword>
<sequence length="372" mass="40686">MQRTTQSVLTTAALIFSLNTQATTIETEQGAIQVTTITEGLQHPWGLAFLPDGRMLVTERTAQLRYVTADGEKSEPIQGLPDILVSGQGGLLDVVLAPDFADSKHIYFSYNEPAASGGSSTAVARAVLNGQQLEQLEVIFSAQPKIESRHHFGSRLVFTDDGYLYIALGDRGSRRDDAQTLDTHHGKVVRLYPDGRIPASNPYVGNDDALDEIWSYGHRNIQGAALHPVTQQLWTHEHGPQGGDEVNITEAGKNYGWPVITYGEEYGGGVIGKTHKEGMEQPLHQWTPSIAPSGMAFYTGDLFSDWQGNLLVGALRYQLVARLVLDGDTVTHEERIDIGMRIRDVRQGPDGAVYLITDEPNGKVLKLTPASE</sequence>
<comment type="caution">
    <text evidence="3">The sequence shown here is derived from an EMBL/GenBank/DDBJ whole genome shotgun (WGS) entry which is preliminary data.</text>
</comment>
<evidence type="ECO:0000259" key="2">
    <source>
        <dbReference type="Pfam" id="PF07995"/>
    </source>
</evidence>
<gene>
    <name evidence="3" type="ORF">Q3O60_10930</name>
</gene>
<dbReference type="RefSeq" id="WP_305893970.1">
    <property type="nucleotide sequence ID" value="NZ_JAUZVZ010000014.1"/>
</dbReference>
<protein>
    <submittedName>
        <fullName evidence="3">PQQ-dependent sugar dehydrogenase</fullName>
        <ecNumber evidence="3">1.1.5.-</ecNumber>
    </submittedName>
</protein>
<feature type="chain" id="PRO_5045762592" evidence="1">
    <location>
        <begin position="23"/>
        <end position="372"/>
    </location>
</feature>
<dbReference type="EMBL" id="JAUZVZ010000014">
    <property type="protein sequence ID" value="MDP4536705.1"/>
    <property type="molecule type" value="Genomic_DNA"/>
</dbReference>
<accession>A0ABT9H064</accession>
<evidence type="ECO:0000313" key="3">
    <source>
        <dbReference type="EMBL" id="MDP4536705.1"/>
    </source>
</evidence>
<dbReference type="PANTHER" id="PTHR19328:SF75">
    <property type="entry name" value="ALDOSE SUGAR DEHYDROGENASE YLII"/>
    <property type="match status" value="1"/>
</dbReference>
<dbReference type="Pfam" id="PF07995">
    <property type="entry name" value="GSDH"/>
    <property type="match status" value="1"/>
</dbReference>
<keyword evidence="1" id="KW-0732">Signal</keyword>
<keyword evidence="4" id="KW-1185">Reference proteome</keyword>
<feature type="domain" description="Glucose/Sorbosone dehydrogenase" evidence="2">
    <location>
        <begin position="41"/>
        <end position="366"/>
    </location>
</feature>
<evidence type="ECO:0000313" key="4">
    <source>
        <dbReference type="Proteomes" id="UP001231616"/>
    </source>
</evidence>
<dbReference type="Gene3D" id="2.120.10.30">
    <property type="entry name" value="TolB, C-terminal domain"/>
    <property type="match status" value="1"/>
</dbReference>
<dbReference type="InterPro" id="IPR011041">
    <property type="entry name" value="Quinoprot_gluc/sorb_DH_b-prop"/>
</dbReference>
<dbReference type="InterPro" id="IPR012938">
    <property type="entry name" value="Glc/Sorbosone_DH"/>
</dbReference>
<proteinExistence type="predicted"/>